<dbReference type="Gene3D" id="3.30.420.10">
    <property type="entry name" value="Ribonuclease H-like superfamily/Ribonuclease H"/>
    <property type="match status" value="1"/>
</dbReference>
<evidence type="ECO:0000256" key="10">
    <source>
        <dbReference type="SAM" id="Coils"/>
    </source>
</evidence>
<comment type="subcellular location">
    <subcellularLocation>
        <location evidence="1">Cytoplasm</location>
        <location evidence="1">Myofibril</location>
    </subcellularLocation>
</comment>
<evidence type="ECO:0000313" key="14">
    <source>
        <dbReference type="Proteomes" id="UP001235939"/>
    </source>
</evidence>
<keyword evidence="6" id="KW-0518">Myosin</keyword>
<name>A0ABY6K9N4_9ARAC</name>
<dbReference type="SUPFAM" id="SSF46785">
    <property type="entry name" value="Winged helix' DNA-binding domain"/>
    <property type="match status" value="1"/>
</dbReference>
<dbReference type="EMBL" id="CP092865">
    <property type="protein sequence ID" value="UYV64400.1"/>
    <property type="molecule type" value="Genomic_DNA"/>
</dbReference>
<dbReference type="InterPro" id="IPR036317">
    <property type="entry name" value="Cullin_homology_sf"/>
</dbReference>
<dbReference type="Proteomes" id="UP001235939">
    <property type="component" value="Chromosome 03"/>
</dbReference>
<dbReference type="PANTHER" id="PTHR46349:SF7">
    <property type="entry name" value="MYOSIN TAIL DOMAIN-CONTAINING PROTEIN"/>
    <property type="match status" value="1"/>
</dbReference>
<reference evidence="13 14" key="1">
    <citation type="submission" date="2022-01" db="EMBL/GenBank/DDBJ databases">
        <title>A chromosomal length assembly of Cordylochernes scorpioides.</title>
        <authorList>
            <person name="Zeh D."/>
            <person name="Zeh J."/>
        </authorList>
    </citation>
    <scope>NUCLEOTIDE SEQUENCE [LARGE SCALE GENOMIC DNA]</scope>
    <source>
        <strain evidence="13">IN4F17</strain>
        <tissue evidence="13">Whole Body</tissue>
    </source>
</reference>
<evidence type="ECO:0000256" key="8">
    <source>
        <dbReference type="ARBA" id="ARBA00023179"/>
    </source>
</evidence>
<gene>
    <name evidence="13" type="ORF">LAZ67_3000542</name>
</gene>
<feature type="region of interest" description="Disordered" evidence="11">
    <location>
        <begin position="450"/>
        <end position="490"/>
    </location>
</feature>
<dbReference type="Pfam" id="PF10557">
    <property type="entry name" value="Cullin_Nedd8"/>
    <property type="match status" value="1"/>
</dbReference>
<keyword evidence="7" id="KW-0505">Motor protein</keyword>
<keyword evidence="14" id="KW-1185">Reference proteome</keyword>
<dbReference type="InterPro" id="IPR036397">
    <property type="entry name" value="RNaseH_sf"/>
</dbReference>
<evidence type="ECO:0000256" key="2">
    <source>
        <dbReference type="ARBA" id="ARBA00008447"/>
    </source>
</evidence>
<evidence type="ECO:0000256" key="4">
    <source>
        <dbReference type="ARBA" id="ARBA00022490"/>
    </source>
</evidence>
<dbReference type="Pfam" id="PF01576">
    <property type="entry name" value="Myosin_tail_1"/>
    <property type="match status" value="1"/>
</dbReference>
<keyword evidence="4" id="KW-0963">Cytoplasm</keyword>
<evidence type="ECO:0000256" key="7">
    <source>
        <dbReference type="ARBA" id="ARBA00023175"/>
    </source>
</evidence>
<evidence type="ECO:0000256" key="9">
    <source>
        <dbReference type="PROSITE-ProRule" id="PRU00330"/>
    </source>
</evidence>
<feature type="region of interest" description="Disordered" evidence="11">
    <location>
        <begin position="326"/>
        <end position="411"/>
    </location>
</feature>
<protein>
    <submittedName>
        <fullName evidence="13">CUL1</fullName>
    </submittedName>
</protein>
<evidence type="ECO:0000256" key="6">
    <source>
        <dbReference type="ARBA" id="ARBA00023123"/>
    </source>
</evidence>
<comment type="similarity">
    <text evidence="9">Belongs to the cullin family.</text>
</comment>
<keyword evidence="3" id="KW-0787">Thick filament</keyword>
<evidence type="ECO:0000256" key="1">
    <source>
        <dbReference type="ARBA" id="ARBA00004657"/>
    </source>
</evidence>
<dbReference type="InterPro" id="IPR002928">
    <property type="entry name" value="Myosin_tail"/>
</dbReference>
<accession>A0ABY6K9N4</accession>
<dbReference type="InterPro" id="IPR036390">
    <property type="entry name" value="WH_DNA-bd_sf"/>
</dbReference>
<dbReference type="Gene3D" id="1.20.5.340">
    <property type="match status" value="1"/>
</dbReference>
<dbReference type="PROSITE" id="PS50069">
    <property type="entry name" value="CULLIN_2"/>
    <property type="match status" value="1"/>
</dbReference>
<keyword evidence="5 10" id="KW-0175">Coiled coil</keyword>
<dbReference type="InterPro" id="IPR019559">
    <property type="entry name" value="Cullin_neddylation_domain"/>
</dbReference>
<evidence type="ECO:0000256" key="11">
    <source>
        <dbReference type="SAM" id="MobiDB-lite"/>
    </source>
</evidence>
<evidence type="ECO:0000256" key="5">
    <source>
        <dbReference type="ARBA" id="ARBA00023054"/>
    </source>
</evidence>
<feature type="coiled-coil region" evidence="10">
    <location>
        <begin position="582"/>
        <end position="780"/>
    </location>
</feature>
<evidence type="ECO:0000313" key="13">
    <source>
        <dbReference type="EMBL" id="UYV64400.1"/>
    </source>
</evidence>
<dbReference type="Pfam" id="PF26557">
    <property type="entry name" value="Cullin_AB"/>
    <property type="match status" value="1"/>
</dbReference>
<feature type="compositionally biased region" description="Polar residues" evidence="11">
    <location>
        <begin position="141"/>
        <end position="151"/>
    </location>
</feature>
<feature type="region of interest" description="Disordered" evidence="11">
    <location>
        <begin position="141"/>
        <end position="242"/>
    </location>
</feature>
<feature type="domain" description="Cullin family profile" evidence="12">
    <location>
        <begin position="992"/>
        <end position="1068"/>
    </location>
</feature>
<dbReference type="SUPFAM" id="SSF75632">
    <property type="entry name" value="Cullin homology domain"/>
    <property type="match status" value="1"/>
</dbReference>
<dbReference type="PANTHER" id="PTHR46349">
    <property type="entry name" value="CINGULIN-LIKE PROTEIN 1-RELATED"/>
    <property type="match status" value="1"/>
</dbReference>
<dbReference type="SMART" id="SM00884">
    <property type="entry name" value="Cullin_Nedd8"/>
    <property type="match status" value="1"/>
</dbReference>
<keyword evidence="8" id="KW-0514">Muscle protein</keyword>
<dbReference type="InterPro" id="IPR059120">
    <property type="entry name" value="Cullin-like_AB"/>
</dbReference>
<comment type="similarity">
    <text evidence="2">Belongs to the paramyosin family.</text>
</comment>
<dbReference type="InterPro" id="IPR036388">
    <property type="entry name" value="WH-like_DNA-bd_sf"/>
</dbReference>
<organism evidence="13 14">
    <name type="scientific">Cordylochernes scorpioides</name>
    <dbReference type="NCBI Taxonomy" id="51811"/>
    <lineage>
        <taxon>Eukaryota</taxon>
        <taxon>Metazoa</taxon>
        <taxon>Ecdysozoa</taxon>
        <taxon>Arthropoda</taxon>
        <taxon>Chelicerata</taxon>
        <taxon>Arachnida</taxon>
        <taxon>Pseudoscorpiones</taxon>
        <taxon>Cheliferoidea</taxon>
        <taxon>Chernetidae</taxon>
        <taxon>Cordylochernes</taxon>
    </lineage>
</organism>
<evidence type="ECO:0000256" key="3">
    <source>
        <dbReference type="ARBA" id="ARBA00022433"/>
    </source>
</evidence>
<proteinExistence type="inferred from homology"/>
<dbReference type="Gene3D" id="1.10.10.10">
    <property type="entry name" value="Winged helix-like DNA-binding domain superfamily/Winged helix DNA-binding domain"/>
    <property type="match status" value="1"/>
</dbReference>
<sequence length="1192" mass="138202">MEVLYSRQRSTQQHPPGPTYVQWPYQDTGISKTTIGRIVTEDLRLKKTPAKFIPRFLTNEQKLCRLATCEDMLEMTRTDPEWKDKIITGDETWVYGYDPETKRQSAEWRGQAEKKRARREATRRLLAAIIWQLTATLQGARSTQLQTTFRSATPGAAHTPRRPKGEMSAAADARATTPGKCHRGRTPTPEESSTAMPYTAPETNPRDPGQHKRSQNDIPVPDFTSISRTVRAVPSQANHPKPRRVQHTIWNLVLTFSHCSTDCSIRPRLRSRRFKARILAVSGGESGLRLWKEPDSWHLVCMPVETRGQKMASEELLKQFMGLMRREKEQEKEEKLKRREEKEEKLKREKEEEERRREQEREEKLKRREEKGEKLKREKEEEERRREEKEEKLKREKEEEERRREREKEERLKRRERWEKWAKMLSGIGVETQGQHKDVDKRIKSLESGVISLQGEPSTAERAGCSAEAERDDLAEEANSRASRVTMLQDDKRRLENAGSLLEGQAKAEGLAERAHRAQSSVDLLTAEVAAERASCGKLENAGSLLERRDRELRAKLQERETSQGARTKATIAGLESQTCQLEEQLEAEDKERQALAKANRRLDKKVKEMSMQLEEQLEAEGKEKQALAKANKKLDKKVKEMSMQLEEQLEAEGKERQALAKANRRLDKKVKEMSMQLEEQLEAEGKEKQALAKANRKLDKKVKEMSMQLEEQLEAEGKEKQALAKANRKLDKKVKEMSMQLEEQLEAEGKERQALAKANRRLDKKVKEMSMRLEDEHRQSEQYRGKDHDANEAKNMDEVHRTESRVEGRLDVERCTDPKEEGKLDAGKGYLLPDRPVFGCESGATPIRPVFDDASSRRHSGLSLRRYLKEIPNLLKRISEIGIELRRNKYGVLADLRRYFRLMAIKSNDWDYLRFIWKKKEDGQLMAMIIMTARVTVNKQAPAAPAANKGSEHGLVCYRPDGCFPLWDTCQSSLDTGGDHRCEGFSEADLEFYNTLHKGRKLQFLYNVSRGEIVTKCYKKPYTIQASLYQMTILLLFNSCDHMKIQELMNITNLNEDTLIEVINILVKSKLLISEDNTLNRDSIIKPNLEYNNKKLKININVPLKTRVKVDEEKTNKKIEEDRIMVIKSAIVRIMKMRKTLSYQDLTRELFVQLKKWFNPSSGATMKALKSLIHKEYIKEMETKDMFEYVA</sequence>
<dbReference type="InterPro" id="IPR016158">
    <property type="entry name" value="Cullin_homology"/>
</dbReference>
<evidence type="ECO:0000259" key="12">
    <source>
        <dbReference type="PROSITE" id="PS50069"/>
    </source>
</evidence>
<dbReference type="Gene3D" id="3.30.230.130">
    <property type="entry name" value="Cullin, Chain C, Domain 2"/>
    <property type="match status" value="1"/>
</dbReference>